<evidence type="ECO:0000313" key="1">
    <source>
        <dbReference type="EMBL" id="EMO46917.1"/>
    </source>
</evidence>
<dbReference type="EMBL" id="AHOQ02000013">
    <property type="protein sequence ID" value="EMO46917.1"/>
    <property type="molecule type" value="Genomic_DNA"/>
</dbReference>
<name>M6UP50_9LEPT</name>
<dbReference type="Proteomes" id="UP000012160">
    <property type="component" value="Unassembled WGS sequence"/>
</dbReference>
<evidence type="ECO:0000313" key="2">
    <source>
        <dbReference type="Proteomes" id="UP000012160"/>
    </source>
</evidence>
<comment type="caution">
    <text evidence="1">The sequence shown here is derived from an EMBL/GenBank/DDBJ whole genome shotgun (WGS) entry which is preliminary data.</text>
</comment>
<proteinExistence type="predicted"/>
<organism evidence="1 2">
    <name type="scientific">Leptospira santarosai str. ZUN179</name>
    <dbReference type="NCBI Taxonomy" id="1049985"/>
    <lineage>
        <taxon>Bacteria</taxon>
        <taxon>Pseudomonadati</taxon>
        <taxon>Spirochaetota</taxon>
        <taxon>Spirochaetia</taxon>
        <taxon>Leptospirales</taxon>
        <taxon>Leptospiraceae</taxon>
        <taxon>Leptospira</taxon>
    </lineage>
</organism>
<accession>M6UP50</accession>
<protein>
    <submittedName>
        <fullName evidence="1">Uncharacterized protein</fullName>
    </submittedName>
</protein>
<dbReference type="AlphaFoldDB" id="M6UP50"/>
<sequence length="84" mass="9887">MRIDPNPFTNLQWSCNLPPERNDIKFIWNGSMKFFIEVLSFWRTSVSPVFVSKKYVRNHSMKFNTTLSKKLVTSFVPESIKVLS</sequence>
<reference evidence="1 2" key="1">
    <citation type="submission" date="2013-01" db="EMBL/GenBank/DDBJ databases">
        <authorList>
            <person name="Harkins D.M."/>
            <person name="Durkin A.S."/>
            <person name="Brinkac L.M."/>
            <person name="Haft D.H."/>
            <person name="Selengut J.D."/>
            <person name="Sanka R."/>
            <person name="DePew J."/>
            <person name="Purushe J."/>
            <person name="Matthias M.A."/>
            <person name="Vinetz J.M."/>
            <person name="Sutton G.G."/>
            <person name="Nierman W.C."/>
            <person name="Fouts D.E."/>
        </authorList>
    </citation>
    <scope>NUCLEOTIDE SEQUENCE [LARGE SCALE GENOMIC DNA]</scope>
    <source>
        <strain evidence="1 2">ZUN179</strain>
    </source>
</reference>
<gene>
    <name evidence="1" type="ORF">LEP1GSC187_4161</name>
</gene>